<protein>
    <recommendedName>
        <fullName evidence="1">Protein kinase domain-containing protein</fullName>
    </recommendedName>
</protein>
<dbReference type="GO" id="GO:0005524">
    <property type="term" value="F:ATP binding"/>
    <property type="evidence" value="ECO:0007669"/>
    <property type="project" value="InterPro"/>
</dbReference>
<evidence type="ECO:0000313" key="2">
    <source>
        <dbReference type="EMBL" id="CZT10251.1"/>
    </source>
</evidence>
<proteinExistence type="predicted"/>
<dbReference type="InterPro" id="IPR050285">
    <property type="entry name" value="STE20_Ser/Thr_kinase"/>
</dbReference>
<dbReference type="EMBL" id="FJUX01000125">
    <property type="protein sequence ID" value="CZT10251.1"/>
    <property type="molecule type" value="Genomic_DNA"/>
</dbReference>
<dbReference type="InterPro" id="IPR011009">
    <property type="entry name" value="Kinase-like_dom_sf"/>
</dbReference>
<dbReference type="GO" id="GO:0005737">
    <property type="term" value="C:cytoplasm"/>
    <property type="evidence" value="ECO:0007669"/>
    <property type="project" value="TreeGrafter"/>
</dbReference>
<reference evidence="3" key="1">
    <citation type="submission" date="2016-03" db="EMBL/GenBank/DDBJ databases">
        <authorList>
            <person name="Guldener U."/>
        </authorList>
    </citation>
    <scope>NUCLEOTIDE SEQUENCE [LARGE SCALE GENOMIC DNA]</scope>
    <source>
        <strain evidence="3">04CH-RAC-A.6.1</strain>
    </source>
</reference>
<dbReference type="AlphaFoldDB" id="A0A1E1LI92"/>
<dbReference type="OrthoDB" id="4062651at2759"/>
<dbReference type="GO" id="GO:0035556">
    <property type="term" value="P:intracellular signal transduction"/>
    <property type="evidence" value="ECO:0007669"/>
    <property type="project" value="TreeGrafter"/>
</dbReference>
<dbReference type="SUPFAM" id="SSF56112">
    <property type="entry name" value="Protein kinase-like (PK-like)"/>
    <property type="match status" value="1"/>
</dbReference>
<sequence>MSQPVLHHLRRVQAFLGHPSGAVNKTPSNPTDAATAEKIRRVLKVLLKDPWKDYSYVRHTGQTILTLRNASVFQLANIREVAPFEILQDPPILPCIKHPNIAAIEEIYSYNEKIFIVTEHLHVPFTQLQFDKYDLEEREIATILNETLRGLAYISSLRLSCRDLSQHNIWLSLDGDIKIVLDPRDLKYDSLQESPKVSQVLLDFPILAEMIEEMMLSRYHLTPDDDKWSWDAVDFLSCTLEGSIESLMNHCFLTQAVSPRRLIPRIRFAYETKRGSWNSNEEEEQAFDFDLGTTA</sequence>
<dbReference type="PROSITE" id="PS50011">
    <property type="entry name" value="PROTEIN_KINASE_DOM"/>
    <property type="match status" value="1"/>
</dbReference>
<evidence type="ECO:0000313" key="3">
    <source>
        <dbReference type="Proteomes" id="UP000178912"/>
    </source>
</evidence>
<dbReference type="GO" id="GO:0043408">
    <property type="term" value="P:regulation of MAPK cascade"/>
    <property type="evidence" value="ECO:0007669"/>
    <property type="project" value="TreeGrafter"/>
</dbReference>
<dbReference type="Gene3D" id="1.10.510.10">
    <property type="entry name" value="Transferase(Phosphotransferase) domain 1"/>
    <property type="match status" value="1"/>
</dbReference>
<keyword evidence="3" id="KW-1185">Reference proteome</keyword>
<dbReference type="PANTHER" id="PTHR48015:SF35">
    <property type="entry name" value="SERINE_THREONINE-PROTEIN KINASE PAK"/>
    <property type="match status" value="1"/>
</dbReference>
<gene>
    <name evidence="2" type="ORF">RAG0_14782</name>
</gene>
<dbReference type="PANTHER" id="PTHR48015">
    <property type="entry name" value="SERINE/THREONINE-PROTEIN KINASE TAO"/>
    <property type="match status" value="1"/>
</dbReference>
<organism evidence="2 3">
    <name type="scientific">Rhynchosporium agropyri</name>
    <dbReference type="NCBI Taxonomy" id="914238"/>
    <lineage>
        <taxon>Eukaryota</taxon>
        <taxon>Fungi</taxon>
        <taxon>Dikarya</taxon>
        <taxon>Ascomycota</taxon>
        <taxon>Pezizomycotina</taxon>
        <taxon>Leotiomycetes</taxon>
        <taxon>Helotiales</taxon>
        <taxon>Ploettnerulaceae</taxon>
        <taxon>Rhynchosporium</taxon>
    </lineage>
</organism>
<feature type="domain" description="Protein kinase" evidence="1">
    <location>
        <begin position="9"/>
        <end position="295"/>
    </location>
</feature>
<dbReference type="GO" id="GO:0004674">
    <property type="term" value="F:protein serine/threonine kinase activity"/>
    <property type="evidence" value="ECO:0007669"/>
    <property type="project" value="TreeGrafter"/>
</dbReference>
<dbReference type="Pfam" id="PF00069">
    <property type="entry name" value="Pkinase"/>
    <property type="match status" value="1"/>
</dbReference>
<evidence type="ECO:0000259" key="1">
    <source>
        <dbReference type="PROSITE" id="PS50011"/>
    </source>
</evidence>
<name>A0A1E1LI92_9HELO</name>
<dbReference type="InterPro" id="IPR000719">
    <property type="entry name" value="Prot_kinase_dom"/>
</dbReference>
<accession>A0A1E1LI92</accession>
<dbReference type="Proteomes" id="UP000178912">
    <property type="component" value="Unassembled WGS sequence"/>
</dbReference>